<dbReference type="GO" id="GO:0000156">
    <property type="term" value="F:phosphorelay response regulator activity"/>
    <property type="evidence" value="ECO:0007669"/>
    <property type="project" value="TreeGrafter"/>
</dbReference>
<feature type="modified residue" description="4-aspartylphosphate" evidence="9">
    <location>
        <position position="53"/>
    </location>
</feature>
<dbReference type="SMART" id="SM00862">
    <property type="entry name" value="Trans_reg_C"/>
    <property type="match status" value="1"/>
</dbReference>
<dbReference type="Gene3D" id="6.10.250.690">
    <property type="match status" value="1"/>
</dbReference>
<keyword evidence="7" id="KW-0804">Transcription</keyword>
<dbReference type="InterPro" id="IPR036388">
    <property type="entry name" value="WH-like_DNA-bd_sf"/>
</dbReference>
<dbReference type="PANTHER" id="PTHR48111:SF58">
    <property type="entry name" value="TORCAD OPERON TRANSCRIPTIONAL REGULATORY PROTEIN TORR"/>
    <property type="match status" value="1"/>
</dbReference>
<protein>
    <recommendedName>
        <fullName evidence="8">Regulatory protein VirG</fullName>
    </recommendedName>
</protein>
<accession>A0A431VKQ5</accession>
<dbReference type="GO" id="GO:0006355">
    <property type="term" value="P:regulation of DNA-templated transcription"/>
    <property type="evidence" value="ECO:0007669"/>
    <property type="project" value="InterPro"/>
</dbReference>
<keyword evidence="5" id="KW-0805">Transcription regulation</keyword>
<dbReference type="EMBL" id="RXMA01000004">
    <property type="protein sequence ID" value="RTR22454.1"/>
    <property type="molecule type" value="Genomic_DNA"/>
</dbReference>
<dbReference type="FunFam" id="1.10.10.10:FF:000099">
    <property type="entry name" value="Two-component system response regulator TorR"/>
    <property type="match status" value="1"/>
</dbReference>
<evidence type="ECO:0000256" key="3">
    <source>
        <dbReference type="ARBA" id="ARBA00022553"/>
    </source>
</evidence>
<dbReference type="CDD" id="cd00383">
    <property type="entry name" value="trans_reg_C"/>
    <property type="match status" value="1"/>
</dbReference>
<evidence type="ECO:0000259" key="12">
    <source>
        <dbReference type="PROSITE" id="PS51755"/>
    </source>
</evidence>
<keyword evidence="4" id="KW-0902">Two-component regulatory system</keyword>
<organism evidence="13 14">
    <name type="scientific">Azospirillum griseum</name>
    <dbReference type="NCBI Taxonomy" id="2496639"/>
    <lineage>
        <taxon>Bacteria</taxon>
        <taxon>Pseudomonadati</taxon>
        <taxon>Pseudomonadota</taxon>
        <taxon>Alphaproteobacteria</taxon>
        <taxon>Rhodospirillales</taxon>
        <taxon>Azospirillaceae</taxon>
        <taxon>Azospirillum</taxon>
    </lineage>
</organism>
<dbReference type="AlphaFoldDB" id="A0A431VKQ5"/>
<evidence type="ECO:0000256" key="4">
    <source>
        <dbReference type="ARBA" id="ARBA00023012"/>
    </source>
</evidence>
<evidence type="ECO:0000313" key="14">
    <source>
        <dbReference type="Proteomes" id="UP000277007"/>
    </source>
</evidence>
<name>A0A431VKQ5_9PROT</name>
<comment type="caution">
    <text evidence="13">The sequence shown here is derived from an EMBL/GenBank/DDBJ whole genome shotgun (WGS) entry which is preliminary data.</text>
</comment>
<evidence type="ECO:0000256" key="5">
    <source>
        <dbReference type="ARBA" id="ARBA00023015"/>
    </source>
</evidence>
<feature type="DNA-binding region" description="OmpR/PhoB-type" evidence="10">
    <location>
        <begin position="129"/>
        <end position="229"/>
    </location>
</feature>
<keyword evidence="14" id="KW-1185">Reference proteome</keyword>
<dbReference type="PROSITE" id="PS50110">
    <property type="entry name" value="RESPONSE_REGULATORY"/>
    <property type="match status" value="1"/>
</dbReference>
<dbReference type="PANTHER" id="PTHR48111">
    <property type="entry name" value="REGULATOR OF RPOS"/>
    <property type="match status" value="1"/>
</dbReference>
<feature type="domain" description="OmpR/PhoB-type" evidence="12">
    <location>
        <begin position="129"/>
        <end position="229"/>
    </location>
</feature>
<dbReference type="RefSeq" id="WP_126613254.1">
    <property type="nucleotide sequence ID" value="NZ_JBHUCY010000053.1"/>
</dbReference>
<dbReference type="Pfam" id="PF00072">
    <property type="entry name" value="Response_reg"/>
    <property type="match status" value="1"/>
</dbReference>
<evidence type="ECO:0000256" key="8">
    <source>
        <dbReference type="ARBA" id="ARBA00067337"/>
    </source>
</evidence>
<dbReference type="InterPro" id="IPR039420">
    <property type="entry name" value="WalR-like"/>
</dbReference>
<dbReference type="SMART" id="SM00448">
    <property type="entry name" value="REC"/>
    <property type="match status" value="1"/>
</dbReference>
<dbReference type="GO" id="GO:0000976">
    <property type="term" value="F:transcription cis-regulatory region binding"/>
    <property type="evidence" value="ECO:0007669"/>
    <property type="project" value="TreeGrafter"/>
</dbReference>
<keyword evidence="2" id="KW-0963">Cytoplasm</keyword>
<dbReference type="GO" id="GO:0032993">
    <property type="term" value="C:protein-DNA complex"/>
    <property type="evidence" value="ECO:0007669"/>
    <property type="project" value="TreeGrafter"/>
</dbReference>
<dbReference type="Proteomes" id="UP000277007">
    <property type="component" value="Unassembled WGS sequence"/>
</dbReference>
<dbReference type="InterPro" id="IPR011006">
    <property type="entry name" value="CheY-like_superfamily"/>
</dbReference>
<keyword evidence="3 9" id="KW-0597">Phosphoprotein</keyword>
<evidence type="ECO:0000256" key="9">
    <source>
        <dbReference type="PROSITE-ProRule" id="PRU00169"/>
    </source>
</evidence>
<proteinExistence type="predicted"/>
<dbReference type="SUPFAM" id="SSF52172">
    <property type="entry name" value="CheY-like"/>
    <property type="match status" value="1"/>
</dbReference>
<dbReference type="InterPro" id="IPR016032">
    <property type="entry name" value="Sig_transdc_resp-reg_C-effctor"/>
</dbReference>
<dbReference type="InterPro" id="IPR001789">
    <property type="entry name" value="Sig_transdc_resp-reg_receiver"/>
</dbReference>
<dbReference type="InterPro" id="IPR001867">
    <property type="entry name" value="OmpR/PhoB-type_DNA-bd"/>
</dbReference>
<feature type="domain" description="Response regulatory" evidence="11">
    <location>
        <begin position="4"/>
        <end position="117"/>
    </location>
</feature>
<evidence type="ECO:0000313" key="13">
    <source>
        <dbReference type="EMBL" id="RTR22454.1"/>
    </source>
</evidence>
<keyword evidence="6 10" id="KW-0238">DNA-binding</keyword>
<dbReference type="PROSITE" id="PS51755">
    <property type="entry name" value="OMPR_PHOB"/>
    <property type="match status" value="1"/>
</dbReference>
<dbReference type="Pfam" id="PF00486">
    <property type="entry name" value="Trans_reg_C"/>
    <property type="match status" value="1"/>
</dbReference>
<evidence type="ECO:0000256" key="2">
    <source>
        <dbReference type="ARBA" id="ARBA00022490"/>
    </source>
</evidence>
<dbReference type="SUPFAM" id="SSF46894">
    <property type="entry name" value="C-terminal effector domain of the bipartite response regulators"/>
    <property type="match status" value="1"/>
</dbReference>
<evidence type="ECO:0000256" key="6">
    <source>
        <dbReference type="ARBA" id="ARBA00023125"/>
    </source>
</evidence>
<dbReference type="Gene3D" id="1.10.10.10">
    <property type="entry name" value="Winged helix-like DNA-binding domain superfamily/Winged helix DNA-binding domain"/>
    <property type="match status" value="1"/>
</dbReference>
<dbReference type="OrthoDB" id="9784252at2"/>
<dbReference type="Gene3D" id="3.40.50.2300">
    <property type="match status" value="1"/>
</dbReference>
<comment type="subcellular location">
    <subcellularLocation>
        <location evidence="1">Cytoplasm</location>
    </subcellularLocation>
</comment>
<evidence type="ECO:0000259" key="11">
    <source>
        <dbReference type="PROSITE" id="PS50110"/>
    </source>
</evidence>
<gene>
    <name evidence="13" type="ORF">EJ903_06410</name>
</gene>
<sequence length="235" mass="26533">MAATIAITDDDAVTRETLKSYLMDEGFSVRLAKSAEELKQLLASETIDLVLLDIRLPRQDGLTLTRELRAVSEIGIILVSSRGEKLDRIIGLEMGADDYIAKPFEPREILARVRNLLRRLQAPGSPRDDRRRCFAGWTLYLDRMRLTDPQDQPVRLTGAEFELLSTFVCNAGRVMNRDYLLTATTRRKSDATDRTIDSLVRRLRRLIEPDPADPRFIITVHGTGYLFAGDVTQGA</sequence>
<evidence type="ECO:0000256" key="10">
    <source>
        <dbReference type="PROSITE-ProRule" id="PRU01091"/>
    </source>
</evidence>
<evidence type="ECO:0000256" key="1">
    <source>
        <dbReference type="ARBA" id="ARBA00004496"/>
    </source>
</evidence>
<dbReference type="GO" id="GO:0005829">
    <property type="term" value="C:cytosol"/>
    <property type="evidence" value="ECO:0007669"/>
    <property type="project" value="TreeGrafter"/>
</dbReference>
<reference evidence="13 14" key="1">
    <citation type="submission" date="2018-12" db="EMBL/GenBank/DDBJ databases">
        <authorList>
            <person name="Yang Y."/>
        </authorList>
    </citation>
    <scope>NUCLEOTIDE SEQUENCE [LARGE SCALE GENOMIC DNA]</scope>
    <source>
        <strain evidence="13 14">L-25-5w-1</strain>
    </source>
</reference>
<evidence type="ECO:0000256" key="7">
    <source>
        <dbReference type="ARBA" id="ARBA00023163"/>
    </source>
</evidence>